<organism evidence="5 6">
    <name type="scientific">Trypanosoma equiperdum</name>
    <dbReference type="NCBI Taxonomy" id="5694"/>
    <lineage>
        <taxon>Eukaryota</taxon>
        <taxon>Discoba</taxon>
        <taxon>Euglenozoa</taxon>
        <taxon>Kinetoplastea</taxon>
        <taxon>Metakinetoplastina</taxon>
        <taxon>Trypanosomatida</taxon>
        <taxon>Trypanosomatidae</taxon>
        <taxon>Trypanosoma</taxon>
    </lineage>
</organism>
<dbReference type="Pfam" id="PF00588">
    <property type="entry name" value="SpoU_methylase"/>
    <property type="match status" value="1"/>
</dbReference>
<evidence type="ECO:0000259" key="4">
    <source>
        <dbReference type="Pfam" id="PF25050"/>
    </source>
</evidence>
<dbReference type="GO" id="GO:0003723">
    <property type="term" value="F:RNA binding"/>
    <property type="evidence" value="ECO:0007669"/>
    <property type="project" value="InterPro"/>
</dbReference>
<comment type="caution">
    <text evidence="5">The sequence shown here is derived from an EMBL/GenBank/DDBJ whole genome shotgun (WGS) entry which is preliminary data.</text>
</comment>
<gene>
    <name evidence="5" type="ORF">TEOVI_000177400</name>
</gene>
<reference evidence="5" key="1">
    <citation type="submission" date="2016-09" db="EMBL/GenBank/DDBJ databases">
        <authorList>
            <person name="Hebert L."/>
            <person name="Moumen B."/>
        </authorList>
    </citation>
    <scope>NUCLEOTIDE SEQUENCE [LARGE SCALE GENOMIC DNA]</scope>
    <source>
        <strain evidence="5">OVI</strain>
    </source>
</reference>
<dbReference type="InterPro" id="IPR029026">
    <property type="entry name" value="tRNA_m1G_MTases_N"/>
</dbReference>
<evidence type="ECO:0000259" key="3">
    <source>
        <dbReference type="Pfam" id="PF00588"/>
    </source>
</evidence>
<evidence type="ECO:0000256" key="2">
    <source>
        <dbReference type="ARBA" id="ARBA00022679"/>
    </source>
</evidence>
<dbReference type="CDD" id="cd18091">
    <property type="entry name" value="SpoU-like_TRM3-like"/>
    <property type="match status" value="1"/>
</dbReference>
<protein>
    <submittedName>
        <fullName evidence="5">Variant surface glycoprotein (VSG), putative</fullName>
        <ecNumber evidence="5">2.1.1.-</ecNumber>
    </submittedName>
</protein>
<evidence type="ECO:0000313" key="6">
    <source>
        <dbReference type="Proteomes" id="UP000195570"/>
    </source>
</evidence>
<keyword evidence="1 5" id="KW-0489">Methyltransferase</keyword>
<feature type="domain" description="TARBP1" evidence="4">
    <location>
        <begin position="256"/>
        <end position="470"/>
    </location>
</feature>
<dbReference type="GO" id="GO:0030488">
    <property type="term" value="P:tRNA methylation"/>
    <property type="evidence" value="ECO:0007669"/>
    <property type="project" value="InterPro"/>
</dbReference>
<dbReference type="RefSeq" id="XP_067081056.1">
    <property type="nucleotide sequence ID" value="XM_067224955.1"/>
</dbReference>
<name>A0A1G4IDR7_TRYEQ</name>
<accession>A0A1G4IDR7</accession>
<keyword evidence="6" id="KW-1185">Reference proteome</keyword>
<dbReference type="Pfam" id="PF25050">
    <property type="entry name" value="TARBP1"/>
    <property type="match status" value="1"/>
</dbReference>
<dbReference type="GO" id="GO:0016423">
    <property type="term" value="F:tRNA (guanine) methyltransferase activity"/>
    <property type="evidence" value="ECO:0007669"/>
    <property type="project" value="InterPro"/>
</dbReference>
<dbReference type="EC" id="2.1.1.-" evidence="5"/>
<sequence length="1716" mass="191025">MEAKVEDVVVALVRCFCKGENEPHPSKAFGVAKELAMAMCGRERRLQFLRILALLESEKEMCTDAHIYCSGALILCDASGGGGCGTEETTKWEVEMVSILTAHPPYPKSVLAAVFYSIVQVTLSGCSIAILVAAGDSLRGVDTNLTVPKECAIELLAQFATALVTLNERCKRGPRGMNDDEVDEAKIRSEEERGITIRSMVIDYALNAIPYMREESAQGSYLCRRVLIPLLSLGDKALLEDGHSRICSLLTCNAGSQIDTVVLIAALFECLFSCVDGDRQRDYRCSTNLWDTIHAAIYGACTGSGSVENRVNMQSRAEYLLKRIVAMTRDQELREKWDASRIYHPLFVWVPTVSNNLWEMLFLILEVTNDYGMHIIQPILPKLDSLVEKVTADASVWADFGETGDEILLLQLKGGIHPLWVTLLFLKMLVHPNVAFRKIGLMRLWSLSAPLLKLFPRKFLFTSVLEVSLDTRLCAEVDRASHLTSFFGPKGFEGREVSPLVGTAGPLVDQLEQFYALLFCDVVQGAVERKEAMRRMLHCVVEKPSVHGATMILRILHGVVTTLALEIDDVSRCATVEMITDDVVLTEFMLVLRDAAQEKVPFWIDVRLSAIAFHVLLQFARMDPKTVRKSSNFWKLLCMCGPLGTSAGSSFMTVDTIAHVGVAGTCISPYYLNEHLLSVAQEAGVGGSNYRFVRDLLQVDNVLDKIRNFIRTKGSDEVQGKQLMFLLGALDSMGGEDRQVLADVARELAEMVLSFGRRPYSEAEDIFVALVAFVEFHHSVGSQPCTRYFPLSVILDVEDAVSGLAISSLRQAFHSIKEVTTLGDLSAEAWALQSTSRWDAVVAAVVTISQIAVSYDHSSASVVLRSGKRISDFVELLSVVAEGFPAIVPEDESRRVAQHFAHIVLARNASRALKGMLCGLVGTGDNISINDKRRDEDKTFLRCLSNNDRARCIRTLMRCPALRLSACDIPCSLTDLSWSNVLAQYYGCVYDVIFLLCSCMDQSAVPELVHELEEYGLDQVERCWESNLTSIYGILSWVASAPASPKGDSSVNIDRRSIINAMFGHLGVAGGRDHCRMTVLAFDALRCGVECEEELVKTHIYRTLLDEAQSERAGYIAAVTLSTEVLRDPESNWLRLKELLLHVAVLHNPSREEEGAEVLVAALEPLMLKAWPESLRVQYPPTVRLSYVGRAMAISAILCCCFKKEEWAADVTLQLLEWNNSNPAVNHEPCMPNSKAHRSRMRLWQLLCALVPMVRSPTVQRDLLHVVVMKCLTLTNMGSVRRLMELFALQLLQRQPQLYWIIDNAMANYQLRPQVIGSYVFISAHVILRELRGEVEPVDGLMDTLLHRLFQQSTSHQHMLRLVCHIGLNFIREASVARGIVFSANEESIFDYVANAPEHVKFRVQHAEQLFFDVREACTPRQLFCIQRREGNNILLVSIPAVAFERMRFIDREVACLTGVLTPVDQIRVQVLMQHFEASRVLEPLKEFPYIPHTKSTALFCVDYTPEAVAVLTADTHISEGMSSVTGYENVQRKATPWWSSQLYDELHPRALKTERQPVIVIASLLQNPVNVAGLFRCGEVFAVEKVVVSDAAVLEHPHFVAAARSSDLWLPWSAVQVKALSGYLSSLRQDGYTLVGIEQTAGSVPMSSYQFPKRAVIVLGAEGHGIPAQLLTVLDVCVEIPQYGLIRSLNVHVTGSIVMYEYTRQHRMGGAPESS</sequence>
<dbReference type="InterPro" id="IPR001537">
    <property type="entry name" value="SpoU_MeTrfase"/>
</dbReference>
<dbReference type="SUPFAM" id="SSF75217">
    <property type="entry name" value="alpha/beta knot"/>
    <property type="match status" value="1"/>
</dbReference>
<dbReference type="PANTHER" id="PTHR12029:SF11">
    <property type="entry name" value="METHYLTRANSFERASE TARBP1-RELATED"/>
    <property type="match status" value="1"/>
</dbReference>
<dbReference type="InterPro" id="IPR029028">
    <property type="entry name" value="Alpha/beta_knot_MTases"/>
</dbReference>
<dbReference type="PANTHER" id="PTHR12029">
    <property type="entry name" value="RNA METHYLTRANSFERASE"/>
    <property type="match status" value="1"/>
</dbReference>
<feature type="domain" description="tRNA/rRNA methyltransferase SpoU type" evidence="3">
    <location>
        <begin position="1559"/>
        <end position="1701"/>
    </location>
</feature>
<dbReference type="Gene3D" id="3.40.1280.10">
    <property type="match status" value="1"/>
</dbReference>
<dbReference type="EMBL" id="CZPT02001381">
    <property type="protein sequence ID" value="SCU70201.1"/>
    <property type="molecule type" value="Genomic_DNA"/>
</dbReference>
<evidence type="ECO:0000313" key="5">
    <source>
        <dbReference type="EMBL" id="SCU70201.1"/>
    </source>
</evidence>
<dbReference type="InterPro" id="IPR056921">
    <property type="entry name" value="TARBP1_dom"/>
</dbReference>
<dbReference type="InterPro" id="IPR045330">
    <property type="entry name" value="TRM3/TARBP1"/>
</dbReference>
<dbReference type="InterPro" id="IPR044748">
    <property type="entry name" value="Trm3/TARBP1_C"/>
</dbReference>
<dbReference type="VEuPathDB" id="TriTrypDB:TEOVI_000177400"/>
<dbReference type="GeneID" id="92375714"/>
<dbReference type="Proteomes" id="UP000195570">
    <property type="component" value="Unassembled WGS sequence"/>
</dbReference>
<evidence type="ECO:0000256" key="1">
    <source>
        <dbReference type="ARBA" id="ARBA00022603"/>
    </source>
</evidence>
<proteinExistence type="predicted"/>
<keyword evidence="2 5" id="KW-0808">Transferase</keyword>